<dbReference type="Pfam" id="PF00196">
    <property type="entry name" value="GerE"/>
    <property type="match status" value="1"/>
</dbReference>
<dbReference type="SUPFAM" id="SSF48452">
    <property type="entry name" value="TPR-like"/>
    <property type="match status" value="2"/>
</dbReference>
<gene>
    <name evidence="4" type="ORF">SAMN04489730_3546</name>
</gene>
<dbReference type="PRINTS" id="PR00038">
    <property type="entry name" value="HTHLUXR"/>
</dbReference>
<dbReference type="PANTHER" id="PTHR16305:SF35">
    <property type="entry name" value="TRANSCRIPTIONAL ACTIVATOR DOMAIN"/>
    <property type="match status" value="1"/>
</dbReference>
<evidence type="ECO:0000313" key="4">
    <source>
        <dbReference type="EMBL" id="SFW73039.1"/>
    </source>
</evidence>
<dbReference type="InterPro" id="IPR016032">
    <property type="entry name" value="Sig_transdc_resp-reg_C-effctor"/>
</dbReference>
<dbReference type="CDD" id="cd06170">
    <property type="entry name" value="LuxR_C_like"/>
    <property type="match status" value="1"/>
</dbReference>
<dbReference type="STRING" id="546364.SAMN04489730_3546"/>
<organism evidence="4 5">
    <name type="scientific">Amycolatopsis australiensis</name>
    <dbReference type="NCBI Taxonomy" id="546364"/>
    <lineage>
        <taxon>Bacteria</taxon>
        <taxon>Bacillati</taxon>
        <taxon>Actinomycetota</taxon>
        <taxon>Actinomycetes</taxon>
        <taxon>Pseudonocardiales</taxon>
        <taxon>Pseudonocardiaceae</taxon>
        <taxon>Amycolatopsis</taxon>
    </lineage>
</organism>
<dbReference type="InterPro" id="IPR041664">
    <property type="entry name" value="AAA_16"/>
</dbReference>
<dbReference type="SUPFAM" id="SSF52540">
    <property type="entry name" value="P-loop containing nucleoside triphosphate hydrolases"/>
    <property type="match status" value="1"/>
</dbReference>
<evidence type="ECO:0000259" key="3">
    <source>
        <dbReference type="PROSITE" id="PS50043"/>
    </source>
</evidence>
<dbReference type="AlphaFoldDB" id="A0A1K1RMX2"/>
<feature type="domain" description="HTH luxR-type" evidence="3">
    <location>
        <begin position="871"/>
        <end position="936"/>
    </location>
</feature>
<proteinExistence type="predicted"/>
<dbReference type="PROSITE" id="PS50043">
    <property type="entry name" value="HTH_LUXR_2"/>
    <property type="match status" value="1"/>
</dbReference>
<dbReference type="Gene3D" id="1.10.10.10">
    <property type="entry name" value="Winged helix-like DNA-binding domain superfamily/Winged helix DNA-binding domain"/>
    <property type="match status" value="1"/>
</dbReference>
<dbReference type="InterPro" id="IPR003593">
    <property type="entry name" value="AAA+_ATPase"/>
</dbReference>
<name>A0A1K1RMX2_9PSEU</name>
<keyword evidence="5" id="KW-1185">Reference proteome</keyword>
<dbReference type="GO" id="GO:0005524">
    <property type="term" value="F:ATP binding"/>
    <property type="evidence" value="ECO:0007669"/>
    <property type="project" value="UniProtKB-KW"/>
</dbReference>
<dbReference type="InterPro" id="IPR000792">
    <property type="entry name" value="Tscrpt_reg_LuxR_C"/>
</dbReference>
<dbReference type="GO" id="GO:0004016">
    <property type="term" value="F:adenylate cyclase activity"/>
    <property type="evidence" value="ECO:0007669"/>
    <property type="project" value="TreeGrafter"/>
</dbReference>
<dbReference type="SMART" id="SM00382">
    <property type="entry name" value="AAA"/>
    <property type="match status" value="1"/>
</dbReference>
<evidence type="ECO:0000256" key="2">
    <source>
        <dbReference type="ARBA" id="ARBA00022840"/>
    </source>
</evidence>
<dbReference type="Proteomes" id="UP000182740">
    <property type="component" value="Unassembled WGS sequence"/>
</dbReference>
<dbReference type="InterPro" id="IPR027417">
    <property type="entry name" value="P-loop_NTPase"/>
</dbReference>
<dbReference type="PROSITE" id="PS00622">
    <property type="entry name" value="HTH_LUXR_1"/>
    <property type="match status" value="1"/>
</dbReference>
<dbReference type="PANTHER" id="PTHR16305">
    <property type="entry name" value="TESTICULAR SOLUBLE ADENYLYL CYCLASE"/>
    <property type="match status" value="1"/>
</dbReference>
<dbReference type="InterPro" id="IPR011990">
    <property type="entry name" value="TPR-like_helical_dom_sf"/>
</dbReference>
<keyword evidence="1" id="KW-0547">Nucleotide-binding</keyword>
<sequence>MQPLTDGADLLIGRDGELSRLAGWVHDVAAGRGRAVLVDGEPGIGKSTLVQAACAAAARAGCQVFRGAGDELGQALPLLPLLDALRVTAASPPDPRRDAIAGLLRGETARGKGADLATAAAEQLLGLVDELCQAGPVVLVVDELQWADRATVAVWGRLARSVRQLPLLLIGVLRPIPRRDDLRALRRIVGPAERLRVGRLTEPAVLELVARLAGGKPGDQLAQLADGAAGNPLYLTELLDALTRSSCLAVDDAGIAELTGGPTPDSLPEAIADRLGFLSERTRTVLRAAALLGVGFSVADLAIVAEAELPRLLPALDEARAAGVLMAAGDDLAFRHPLIRTALYDEMPAGVRAVWHRAAARALAEAGAPVERVARQLLPTVSAGNAGEPVPGWVVDWLPGASAPLIGQAPEVAVTLLRHAVRDARNGHPAIGVLSCRLAEALYRVGDFAEAERVAGRALPRACDPDLLVDLHTTVAQCRGMTGRSAESLATLEQAVATPGLPARQRARLLVLTARTHRDLGEVDTAARVATAALAEAGDDHWATGWALHVLSLVAMMRGEWTGALPLFERAMAIAPGDPALTDLGLLLRINQAVTFGALDRYPDALAAAERARELADRAGSVVRLAQSQSALGQLLLGSGRWDDAVAEVDVVPDDLKDPSVACCDHGVAAIIHFHRGETAAAYRHLDAAAPAAERIGDRVVEPLALARGLAFEHAGEPDRALAALTAALTGEDGGEDLLGDTVRLAVELGETGTLARIEARVRAVATGSGVPHRRALGSYCQGLTGHDAATLLRAADDYRDAGRPLPRAKSLEAAAVAFAEAGDRGSARAAFTRALDLYENLDAQWDVARLRARFRTFGIRRGPTVKHRQATHGWASLTPTEGKIAALVVEGLSNPQIAARLFLSPRTVATHVSHILAKLGVHSRIDIAREASRHSASG</sequence>
<dbReference type="OrthoDB" id="8482304at2"/>
<protein>
    <submittedName>
        <fullName evidence="4">Regulatory protein, luxR family</fullName>
    </submittedName>
</protein>
<dbReference type="RefSeq" id="WP_072477324.1">
    <property type="nucleotide sequence ID" value="NZ_FPJG01000006.1"/>
</dbReference>
<dbReference type="Gene3D" id="1.25.40.10">
    <property type="entry name" value="Tetratricopeptide repeat domain"/>
    <property type="match status" value="1"/>
</dbReference>
<dbReference type="SMART" id="SM00028">
    <property type="entry name" value="TPR"/>
    <property type="match status" value="5"/>
</dbReference>
<keyword evidence="2" id="KW-0067">ATP-binding</keyword>
<dbReference type="SMART" id="SM00421">
    <property type="entry name" value="HTH_LUXR"/>
    <property type="match status" value="1"/>
</dbReference>
<evidence type="ECO:0000256" key="1">
    <source>
        <dbReference type="ARBA" id="ARBA00022741"/>
    </source>
</evidence>
<dbReference type="Gene3D" id="3.40.50.300">
    <property type="entry name" value="P-loop containing nucleotide triphosphate hydrolases"/>
    <property type="match status" value="1"/>
</dbReference>
<dbReference type="GO" id="GO:0006355">
    <property type="term" value="P:regulation of DNA-templated transcription"/>
    <property type="evidence" value="ECO:0007669"/>
    <property type="project" value="InterPro"/>
</dbReference>
<evidence type="ECO:0000313" key="5">
    <source>
        <dbReference type="Proteomes" id="UP000182740"/>
    </source>
</evidence>
<dbReference type="SUPFAM" id="SSF46894">
    <property type="entry name" value="C-terminal effector domain of the bipartite response regulators"/>
    <property type="match status" value="1"/>
</dbReference>
<dbReference type="Pfam" id="PF13191">
    <property type="entry name" value="AAA_16"/>
    <property type="match status" value="1"/>
</dbReference>
<dbReference type="InterPro" id="IPR019734">
    <property type="entry name" value="TPR_rpt"/>
</dbReference>
<dbReference type="InterPro" id="IPR036388">
    <property type="entry name" value="WH-like_DNA-bd_sf"/>
</dbReference>
<accession>A0A1K1RMX2</accession>
<dbReference type="EMBL" id="FPJG01000006">
    <property type="protein sequence ID" value="SFW73039.1"/>
    <property type="molecule type" value="Genomic_DNA"/>
</dbReference>
<reference evidence="5" key="1">
    <citation type="submission" date="2016-11" db="EMBL/GenBank/DDBJ databases">
        <authorList>
            <person name="Varghese N."/>
            <person name="Submissions S."/>
        </authorList>
    </citation>
    <scope>NUCLEOTIDE SEQUENCE [LARGE SCALE GENOMIC DNA]</scope>
    <source>
        <strain evidence="5">DSM 44671</strain>
    </source>
</reference>
<dbReference type="GO" id="GO:0003677">
    <property type="term" value="F:DNA binding"/>
    <property type="evidence" value="ECO:0007669"/>
    <property type="project" value="InterPro"/>
</dbReference>
<dbReference type="GO" id="GO:0005737">
    <property type="term" value="C:cytoplasm"/>
    <property type="evidence" value="ECO:0007669"/>
    <property type="project" value="TreeGrafter"/>
</dbReference>